<accession>A0A8S5RP62</accession>
<dbReference type="EMBL" id="BK059131">
    <property type="protein sequence ID" value="DAE32971.1"/>
    <property type="molecule type" value="Genomic_DNA"/>
</dbReference>
<keyword evidence="1" id="KW-0812">Transmembrane</keyword>
<feature type="transmembrane region" description="Helical" evidence="1">
    <location>
        <begin position="12"/>
        <end position="31"/>
    </location>
</feature>
<keyword evidence="1" id="KW-0472">Membrane</keyword>
<proteinExistence type="predicted"/>
<name>A0A8S5RP62_9VIRU</name>
<feature type="transmembrane region" description="Helical" evidence="1">
    <location>
        <begin position="37"/>
        <end position="54"/>
    </location>
</feature>
<protein>
    <submittedName>
        <fullName evidence="2">Uncharacterized protein</fullName>
    </submittedName>
</protein>
<keyword evidence="1" id="KW-1133">Transmembrane helix</keyword>
<evidence type="ECO:0000313" key="2">
    <source>
        <dbReference type="EMBL" id="DAE32971.1"/>
    </source>
</evidence>
<reference evidence="2" key="1">
    <citation type="journal article" date="2021" name="Proc. Natl. Acad. Sci. U.S.A.">
        <title>A Catalog of Tens of Thousands of Viruses from Human Metagenomes Reveals Hidden Associations with Chronic Diseases.</title>
        <authorList>
            <person name="Tisza M.J."/>
            <person name="Buck C.B."/>
        </authorList>
    </citation>
    <scope>NUCLEOTIDE SEQUENCE</scope>
    <source>
        <strain evidence="2">CtoYX9</strain>
    </source>
</reference>
<evidence type="ECO:0000256" key="1">
    <source>
        <dbReference type="SAM" id="Phobius"/>
    </source>
</evidence>
<sequence length="60" mass="6476">MYLCKNKLLNILLNILLLVILPAAGGILLYLYVEYALLTILIIPGFIAFLAGGLNNGSNV</sequence>
<organism evidence="2">
    <name type="scientific">virus sp. ctoYX9</name>
    <dbReference type="NCBI Taxonomy" id="2825822"/>
    <lineage>
        <taxon>Viruses</taxon>
    </lineage>
</organism>